<dbReference type="EMBL" id="CAADRM010000101">
    <property type="protein sequence ID" value="VFU15075.1"/>
    <property type="molecule type" value="Genomic_DNA"/>
</dbReference>
<dbReference type="AlphaFoldDB" id="A0A485M6T4"/>
<protein>
    <submittedName>
        <fullName evidence="1">Uncharacterized protein</fullName>
    </submittedName>
</protein>
<accession>A0A485M6T4</accession>
<proteinExistence type="predicted"/>
<name>A0A485M6T4_9ZZZZ</name>
<sequence>MSTANLLFDLLFYGLRVTCYLYTTMVSSQADAAISRNEWSISWRKDRAHLVRCSLCSGRSRRRAK</sequence>
<reference evidence="1" key="1">
    <citation type="submission" date="2019-03" db="EMBL/GenBank/DDBJ databases">
        <authorList>
            <person name="Hao L."/>
        </authorList>
    </citation>
    <scope>NUCLEOTIDE SEQUENCE</scope>
</reference>
<evidence type="ECO:0000313" key="1">
    <source>
        <dbReference type="EMBL" id="VFU15075.1"/>
    </source>
</evidence>
<gene>
    <name evidence="1" type="ORF">SCFA_380017</name>
</gene>
<organism evidence="1">
    <name type="scientific">anaerobic digester metagenome</name>
    <dbReference type="NCBI Taxonomy" id="1263854"/>
    <lineage>
        <taxon>unclassified sequences</taxon>
        <taxon>metagenomes</taxon>
        <taxon>ecological metagenomes</taxon>
    </lineage>
</organism>